<comment type="catalytic activity">
    <reaction evidence="4 5">
        <text>L-cysteine + L-glutamate + ATP = gamma-L-glutamyl-L-cysteine + ADP + phosphate + H(+)</text>
        <dbReference type="Rhea" id="RHEA:13285"/>
        <dbReference type="ChEBI" id="CHEBI:15378"/>
        <dbReference type="ChEBI" id="CHEBI:29985"/>
        <dbReference type="ChEBI" id="CHEBI:30616"/>
        <dbReference type="ChEBI" id="CHEBI:35235"/>
        <dbReference type="ChEBI" id="CHEBI:43474"/>
        <dbReference type="ChEBI" id="CHEBI:58173"/>
        <dbReference type="ChEBI" id="CHEBI:456216"/>
        <dbReference type="EC" id="6.3.2.2"/>
    </reaction>
</comment>
<name>A0A929G163_9PSEU</name>
<evidence type="ECO:0000256" key="5">
    <source>
        <dbReference type="HAMAP-Rule" id="MF_01609"/>
    </source>
</evidence>
<dbReference type="PANTHER" id="PTHR36510">
    <property type="entry name" value="GLUTAMATE--CYSTEINE LIGASE 2-RELATED"/>
    <property type="match status" value="1"/>
</dbReference>
<evidence type="ECO:0000256" key="2">
    <source>
        <dbReference type="ARBA" id="ARBA00022741"/>
    </source>
</evidence>
<evidence type="ECO:0000256" key="3">
    <source>
        <dbReference type="ARBA" id="ARBA00022840"/>
    </source>
</evidence>
<dbReference type="SUPFAM" id="SSF55931">
    <property type="entry name" value="Glutamine synthetase/guanido kinase"/>
    <property type="match status" value="1"/>
</dbReference>
<keyword evidence="2 5" id="KW-0547">Nucleotide-binding</keyword>
<keyword evidence="1 5" id="KW-0436">Ligase</keyword>
<dbReference type="InterPro" id="IPR011793">
    <property type="entry name" value="YbdK"/>
</dbReference>
<dbReference type="InterPro" id="IPR050141">
    <property type="entry name" value="GCL_type2/YbdK_subfam"/>
</dbReference>
<organism evidence="7 8">
    <name type="scientific">Saccharopolyspora montiporae</name>
    <dbReference type="NCBI Taxonomy" id="2781240"/>
    <lineage>
        <taxon>Bacteria</taxon>
        <taxon>Bacillati</taxon>
        <taxon>Actinomycetota</taxon>
        <taxon>Actinomycetes</taxon>
        <taxon>Pseudonocardiales</taxon>
        <taxon>Pseudonocardiaceae</taxon>
        <taxon>Saccharopolyspora</taxon>
    </lineage>
</organism>
<dbReference type="Proteomes" id="UP000598360">
    <property type="component" value="Unassembled WGS sequence"/>
</dbReference>
<keyword evidence="3 5" id="KW-0067">ATP-binding</keyword>
<protein>
    <recommendedName>
        <fullName evidence="5">Putative glutamate--cysteine ligase 2</fullName>
        <ecNumber evidence="5">6.3.2.2</ecNumber>
    </recommendedName>
    <alternativeName>
        <fullName evidence="5">Gamma-glutamylcysteine synthetase 2</fullName>
        <shortName evidence="5">GCS 2</shortName>
        <shortName evidence="5">Gamma-GCS 2</shortName>
    </alternativeName>
</protein>
<dbReference type="PANTHER" id="PTHR36510:SF1">
    <property type="entry name" value="GLUTAMATE--CYSTEINE LIGASE 2-RELATED"/>
    <property type="match status" value="1"/>
</dbReference>
<dbReference type="EMBL" id="JADEYC010000030">
    <property type="protein sequence ID" value="MBE9375999.1"/>
    <property type="molecule type" value="Genomic_DNA"/>
</dbReference>
<dbReference type="InterPro" id="IPR014746">
    <property type="entry name" value="Gln_synth/guanido_kin_cat_dom"/>
</dbReference>
<comment type="similarity">
    <text evidence="5">Belongs to the glutamate--cysteine ligase type 2 family. YbdK subfamily.</text>
</comment>
<comment type="caution">
    <text evidence="7">The sequence shown here is derived from an EMBL/GenBank/DDBJ whole genome shotgun (WGS) entry which is preliminary data.</text>
</comment>
<evidence type="ECO:0000256" key="1">
    <source>
        <dbReference type="ARBA" id="ARBA00022598"/>
    </source>
</evidence>
<gene>
    <name evidence="7" type="ORF">IQ251_16230</name>
</gene>
<dbReference type="EC" id="6.3.2.2" evidence="5"/>
<dbReference type="Pfam" id="PF04107">
    <property type="entry name" value="GCS2"/>
    <property type="match status" value="1"/>
</dbReference>
<evidence type="ECO:0000256" key="4">
    <source>
        <dbReference type="ARBA" id="ARBA00048819"/>
    </source>
</evidence>
<feature type="region of interest" description="Disordered" evidence="6">
    <location>
        <begin position="1"/>
        <end position="34"/>
    </location>
</feature>
<dbReference type="InterPro" id="IPR006336">
    <property type="entry name" value="GCS2"/>
</dbReference>
<dbReference type="NCBIfam" id="NF010041">
    <property type="entry name" value="PRK13517.1-1"/>
    <property type="match status" value="1"/>
</dbReference>
<dbReference type="HAMAP" id="MF_01609">
    <property type="entry name" value="Glu_cys_ligase_2"/>
    <property type="match status" value="1"/>
</dbReference>
<evidence type="ECO:0000256" key="6">
    <source>
        <dbReference type="SAM" id="MobiDB-lite"/>
    </source>
</evidence>
<reference evidence="7" key="1">
    <citation type="submission" date="2020-10" db="EMBL/GenBank/DDBJ databases">
        <title>Diversity and distribution of actinomycetes associated with coral in the coast of Hainan.</title>
        <authorList>
            <person name="Li F."/>
        </authorList>
    </citation>
    <scope>NUCLEOTIDE SEQUENCE</scope>
    <source>
        <strain evidence="7">HNM0983</strain>
    </source>
</reference>
<evidence type="ECO:0000313" key="7">
    <source>
        <dbReference type="EMBL" id="MBE9375999.1"/>
    </source>
</evidence>
<keyword evidence="8" id="KW-1185">Reference proteome</keyword>
<feature type="compositionally biased region" description="Low complexity" evidence="6">
    <location>
        <begin position="1"/>
        <end position="11"/>
    </location>
</feature>
<dbReference type="AlphaFoldDB" id="A0A929G163"/>
<dbReference type="Gene3D" id="3.30.590.20">
    <property type="match status" value="1"/>
</dbReference>
<dbReference type="GO" id="GO:0005524">
    <property type="term" value="F:ATP binding"/>
    <property type="evidence" value="ECO:0007669"/>
    <property type="project" value="UniProtKB-KW"/>
</dbReference>
<comment type="function">
    <text evidence="5">ATP-dependent carboxylate-amine ligase which exhibits weak glutamate--cysteine ligase activity.</text>
</comment>
<dbReference type="GO" id="GO:0004357">
    <property type="term" value="F:glutamate-cysteine ligase activity"/>
    <property type="evidence" value="ECO:0007669"/>
    <property type="project" value="UniProtKB-EC"/>
</dbReference>
<proteinExistence type="inferred from homology"/>
<sequence length="397" mass="41794">MPPSGSRSGPPRTEPDPASTGRPAVQRHDGRRPPTFGIEEEFLLLDPETCAPADRAVEVLAGAGRGRGTLTQECTRFQVEAATPVCRGAEDAGAEIASARRALGGSAERHGLRLAATGFAPLGVPAPVPVSTKPRYQAIATRFGRLLHAHTAAGCHVHVGMPDLATAVAVSDQLRPHLPALLALTANSPFCRGRDTGHASWRHVVWSRLPSAGPPPRHGSVRSYERAVQVLLNSGAALDTGMVYWCARPSHRLSTLEVRVADTAGTPQEALLTALLVRGLADGALGRVATGQPAPELPDQVLRAALWRAARDGLRGSGLHPATGELVPARRLLDETVAAALPALEHSGDASTALALLEAVLRRGTGADRQRAMFARRGRMADVLHLLAEQTRDGLPS</sequence>
<accession>A0A929G163</accession>
<evidence type="ECO:0000313" key="8">
    <source>
        <dbReference type="Proteomes" id="UP000598360"/>
    </source>
</evidence>
<dbReference type="NCBIfam" id="TIGR02050">
    <property type="entry name" value="gshA_cyan_rel"/>
    <property type="match status" value="1"/>
</dbReference>
<dbReference type="GO" id="GO:0042398">
    <property type="term" value="P:modified amino acid biosynthetic process"/>
    <property type="evidence" value="ECO:0007669"/>
    <property type="project" value="InterPro"/>
</dbReference>